<organism evidence="3 4">
    <name type="scientific">Leptospirillum ferrodiazotrophum</name>
    <dbReference type="NCBI Taxonomy" id="412449"/>
    <lineage>
        <taxon>Bacteria</taxon>
        <taxon>Pseudomonadati</taxon>
        <taxon>Nitrospirota</taxon>
        <taxon>Nitrospiria</taxon>
        <taxon>Nitrospirales</taxon>
        <taxon>Nitrospiraceae</taxon>
        <taxon>Leptospirillum</taxon>
    </lineage>
</organism>
<evidence type="ECO:0000313" key="3">
    <source>
        <dbReference type="EMBL" id="EES53446.1"/>
    </source>
</evidence>
<dbReference type="Proteomes" id="UP000009374">
    <property type="component" value="Unassembled WGS sequence"/>
</dbReference>
<dbReference type="InterPro" id="IPR050090">
    <property type="entry name" value="Tyrosine_recombinase_XerCD"/>
</dbReference>
<name>C6HV72_9BACT</name>
<dbReference type="GO" id="GO:0015074">
    <property type="term" value="P:DNA integration"/>
    <property type="evidence" value="ECO:0007669"/>
    <property type="project" value="InterPro"/>
</dbReference>
<evidence type="ECO:0000259" key="2">
    <source>
        <dbReference type="PROSITE" id="PS51898"/>
    </source>
</evidence>
<dbReference type="InterPro" id="IPR013762">
    <property type="entry name" value="Integrase-like_cat_sf"/>
</dbReference>
<dbReference type="PANTHER" id="PTHR30349:SF94">
    <property type="entry name" value="INTEGRASE_RECOMBINASE HI_1414-RELATED"/>
    <property type="match status" value="1"/>
</dbReference>
<dbReference type="GO" id="GO:0006310">
    <property type="term" value="P:DNA recombination"/>
    <property type="evidence" value="ECO:0007669"/>
    <property type="project" value="UniProtKB-KW"/>
</dbReference>
<dbReference type="InterPro" id="IPR011010">
    <property type="entry name" value="DNA_brk_join_enz"/>
</dbReference>
<dbReference type="Pfam" id="PF00589">
    <property type="entry name" value="Phage_integrase"/>
    <property type="match status" value="1"/>
</dbReference>
<keyword evidence="1" id="KW-0233">DNA recombination</keyword>
<evidence type="ECO:0000313" key="4">
    <source>
        <dbReference type="Proteomes" id="UP000009374"/>
    </source>
</evidence>
<dbReference type="SUPFAM" id="SSF56349">
    <property type="entry name" value="DNA breaking-rejoining enzymes"/>
    <property type="match status" value="1"/>
</dbReference>
<proteinExistence type="predicted"/>
<accession>C6HV72</accession>
<reference evidence="3 4" key="1">
    <citation type="journal article" date="2009" name="Appl. Environ. Microbiol.">
        <title>Community genomic and proteomic analyses of chemoautotrophic iron-oxidizing "Leptospirillum rubarum" (Group II) and "Leptospirillum ferrodiazotrophum" (Group III) bacteria in acid mine drainage biofilms.</title>
        <authorList>
            <person name="Goltsman D.S."/>
            <person name="Denef V.J."/>
            <person name="Singer S.W."/>
            <person name="VerBerkmoes N.C."/>
            <person name="Lefsrud M."/>
            <person name="Mueller R.S."/>
            <person name="Dick G.J."/>
            <person name="Sun C.L."/>
            <person name="Wheeler K.E."/>
            <person name="Zemla A."/>
            <person name="Baker B.J."/>
            <person name="Hauser L."/>
            <person name="Land M."/>
            <person name="Shah M.B."/>
            <person name="Thelen M.P."/>
            <person name="Hettich R.L."/>
            <person name="Banfield J.F."/>
        </authorList>
    </citation>
    <scope>NUCLEOTIDE SEQUENCE [LARGE SCALE GENOMIC DNA]</scope>
</reference>
<dbReference type="Gene3D" id="1.10.443.10">
    <property type="entry name" value="Intergrase catalytic core"/>
    <property type="match status" value="1"/>
</dbReference>
<protein>
    <submittedName>
        <fullName evidence="3">Probable phage integrase</fullName>
    </submittedName>
</protein>
<dbReference type="CDD" id="cd00796">
    <property type="entry name" value="INT_Rci_Hp1_C"/>
    <property type="match status" value="1"/>
</dbReference>
<dbReference type="PROSITE" id="PS51898">
    <property type="entry name" value="TYR_RECOMBINASE"/>
    <property type="match status" value="1"/>
</dbReference>
<feature type="domain" description="Tyr recombinase" evidence="2">
    <location>
        <begin position="1"/>
        <end position="131"/>
    </location>
</feature>
<evidence type="ECO:0000256" key="1">
    <source>
        <dbReference type="ARBA" id="ARBA00023172"/>
    </source>
</evidence>
<dbReference type="GO" id="GO:0003677">
    <property type="term" value="F:DNA binding"/>
    <property type="evidence" value="ECO:0007669"/>
    <property type="project" value="InterPro"/>
</dbReference>
<dbReference type="InterPro" id="IPR002104">
    <property type="entry name" value="Integrase_catalytic"/>
</dbReference>
<dbReference type="PANTHER" id="PTHR30349">
    <property type="entry name" value="PHAGE INTEGRASE-RELATED"/>
    <property type="match status" value="1"/>
</dbReference>
<keyword evidence="4" id="KW-1185">Reference proteome</keyword>
<sequence length="151" mass="17119">MRRGEIAGMTWDDVDLKKRTVTLPETKTGEVRIVSLSSEAIRILSSIPRRIDGRVFGYTDPHSITWAFIHACKKAGIFGLTFHDLRHEATSRLFELGLSAEKVKKITGHKTYQMLARYTYLKAEDIAEEIGKLKKERSGKTAEAQTKSSRH</sequence>
<dbReference type="EMBL" id="GG693862">
    <property type="protein sequence ID" value="EES53446.1"/>
    <property type="molecule type" value="Genomic_DNA"/>
</dbReference>
<dbReference type="AlphaFoldDB" id="C6HV72"/>
<gene>
    <name evidence="3" type="ORF">UBAL3_78920036</name>
</gene>